<feature type="binding site" evidence="13">
    <location>
        <begin position="271"/>
        <end position="279"/>
    </location>
    <ligand>
        <name>ATP</name>
        <dbReference type="ChEBI" id="CHEBI:30616"/>
    </ligand>
</feature>
<feature type="active site" description="Proton acceptor" evidence="12">
    <location>
        <position position="392"/>
    </location>
</feature>
<feature type="region of interest" description="Disordered" evidence="16">
    <location>
        <begin position="48"/>
        <end position="84"/>
    </location>
</feature>
<keyword evidence="3 11" id="KW-0479">Metal-binding</keyword>
<feature type="binding site" evidence="14">
    <location>
        <position position="435"/>
    </location>
    <ligand>
        <name>Mg(2+)</name>
        <dbReference type="ChEBI" id="CHEBI:18420"/>
        <label>1</label>
    </ligand>
</feature>
<accession>A0AAV2SM04</accession>
<dbReference type="AlphaFoldDB" id="A0AAV2SM04"/>
<dbReference type="Pfam" id="PF00069">
    <property type="entry name" value="Pkinase"/>
    <property type="match status" value="1"/>
</dbReference>
<dbReference type="InterPro" id="IPR011009">
    <property type="entry name" value="Kinase-like_dom_sf"/>
</dbReference>
<dbReference type="GO" id="GO:0005737">
    <property type="term" value="C:cytoplasm"/>
    <property type="evidence" value="ECO:0007669"/>
    <property type="project" value="TreeGrafter"/>
</dbReference>
<feature type="domain" description="Protein kinase" evidence="17">
    <location>
        <begin position="265"/>
        <end position="540"/>
    </location>
</feature>
<evidence type="ECO:0000256" key="11">
    <source>
        <dbReference type="PIRNR" id="PIRNR037281"/>
    </source>
</evidence>
<evidence type="ECO:0000256" key="14">
    <source>
        <dbReference type="PIRSR" id="PIRSR037281-3"/>
    </source>
</evidence>
<dbReference type="PANTHER" id="PTHR11042">
    <property type="entry name" value="EUKARYOTIC TRANSLATION INITIATION FACTOR 2-ALPHA KINASE EIF2-ALPHA KINASE -RELATED"/>
    <property type="match status" value="1"/>
</dbReference>
<keyword evidence="7 14" id="KW-0460">Magnesium</keyword>
<evidence type="ECO:0000256" key="13">
    <source>
        <dbReference type="PIRSR" id="PIRSR037281-2"/>
    </source>
</evidence>
<feature type="binding site" evidence="13">
    <location>
        <position position="294"/>
    </location>
    <ligand>
        <name>ATP</name>
        <dbReference type="ChEBI" id="CHEBI:30616"/>
    </ligand>
</feature>
<feature type="compositionally biased region" description="Polar residues" evidence="16">
    <location>
        <begin position="145"/>
        <end position="163"/>
    </location>
</feature>
<dbReference type="SUPFAM" id="SSF56112">
    <property type="entry name" value="Protein kinase-like (PK-like)"/>
    <property type="match status" value="1"/>
</dbReference>
<evidence type="ECO:0000256" key="10">
    <source>
        <dbReference type="ARBA" id="ARBA00037982"/>
    </source>
</evidence>
<evidence type="ECO:0000256" key="9">
    <source>
        <dbReference type="ARBA" id="ARBA00023242"/>
    </source>
</evidence>
<dbReference type="PROSITE" id="PS00107">
    <property type="entry name" value="PROTEIN_KINASE_ATP"/>
    <property type="match status" value="1"/>
</dbReference>
<dbReference type="Gene3D" id="1.10.510.10">
    <property type="entry name" value="Transferase(Phosphotransferase) domain 1"/>
    <property type="match status" value="1"/>
</dbReference>
<name>A0AAV2SM04_MEGNR</name>
<evidence type="ECO:0000256" key="4">
    <source>
        <dbReference type="ARBA" id="ARBA00022741"/>
    </source>
</evidence>
<comment type="similarity">
    <text evidence="10">Belongs to the protein kinase superfamily. Ser/Thr protein kinase family. GCN2 subfamily.</text>
</comment>
<evidence type="ECO:0000256" key="5">
    <source>
        <dbReference type="ARBA" id="ARBA00022777"/>
    </source>
</evidence>
<dbReference type="GO" id="GO:0005524">
    <property type="term" value="F:ATP binding"/>
    <property type="evidence" value="ECO:0007669"/>
    <property type="project" value="UniProtKB-UniRule"/>
</dbReference>
<evidence type="ECO:0000259" key="17">
    <source>
        <dbReference type="PROSITE" id="PS50011"/>
    </source>
</evidence>
<evidence type="ECO:0000313" key="19">
    <source>
        <dbReference type="Proteomes" id="UP001497623"/>
    </source>
</evidence>
<dbReference type="Proteomes" id="UP001497623">
    <property type="component" value="Unassembled WGS sequence"/>
</dbReference>
<evidence type="ECO:0000256" key="16">
    <source>
        <dbReference type="SAM" id="MobiDB-lite"/>
    </source>
</evidence>
<dbReference type="PROSITE" id="PS50011">
    <property type="entry name" value="PROTEIN_KINASE_DOM"/>
    <property type="match status" value="1"/>
</dbReference>
<dbReference type="PIRSF" id="PIRSF037281">
    <property type="entry name" value="Wee1-like_protein_kinase"/>
    <property type="match status" value="1"/>
</dbReference>
<protein>
    <recommendedName>
        <fullName evidence="11">Wee1-like protein kinase</fullName>
        <ecNumber evidence="11">2.7.10.2</ecNumber>
    </recommendedName>
</protein>
<dbReference type="InterPro" id="IPR017441">
    <property type="entry name" value="Protein_kinase_ATP_BS"/>
</dbReference>
<dbReference type="InterPro" id="IPR008271">
    <property type="entry name" value="Ser/Thr_kinase_AS"/>
</dbReference>
<feature type="binding site" evidence="14">
    <location>
        <position position="397"/>
    </location>
    <ligand>
        <name>Mg(2+)</name>
        <dbReference type="ChEBI" id="CHEBI:18420"/>
        <label>1</label>
    </ligand>
</feature>
<dbReference type="InterPro" id="IPR017164">
    <property type="entry name" value="Wee1-like_protein_kinase"/>
</dbReference>
<evidence type="ECO:0000256" key="6">
    <source>
        <dbReference type="ARBA" id="ARBA00022840"/>
    </source>
</evidence>
<comment type="catalytic activity">
    <reaction evidence="11">
        <text>L-tyrosyl-[protein] + ATP = O-phospho-L-tyrosyl-[protein] + ADP + H(+)</text>
        <dbReference type="Rhea" id="RHEA:10596"/>
        <dbReference type="Rhea" id="RHEA-COMP:10136"/>
        <dbReference type="Rhea" id="RHEA-COMP:20101"/>
        <dbReference type="ChEBI" id="CHEBI:15378"/>
        <dbReference type="ChEBI" id="CHEBI:30616"/>
        <dbReference type="ChEBI" id="CHEBI:46858"/>
        <dbReference type="ChEBI" id="CHEBI:61978"/>
        <dbReference type="ChEBI" id="CHEBI:456216"/>
        <dbReference type="EC" id="2.7.10.2"/>
    </reaction>
</comment>
<feature type="region of interest" description="Disordered" evidence="16">
    <location>
        <begin position="97"/>
        <end position="217"/>
    </location>
</feature>
<evidence type="ECO:0000256" key="8">
    <source>
        <dbReference type="ARBA" id="ARBA00023137"/>
    </source>
</evidence>
<dbReference type="Gene3D" id="3.30.200.20">
    <property type="entry name" value="Phosphorylase Kinase, domain 1"/>
    <property type="match status" value="1"/>
</dbReference>
<dbReference type="InterPro" id="IPR000719">
    <property type="entry name" value="Prot_kinase_dom"/>
</dbReference>
<evidence type="ECO:0000256" key="2">
    <source>
        <dbReference type="ARBA" id="ARBA00022679"/>
    </source>
</evidence>
<evidence type="ECO:0000256" key="1">
    <source>
        <dbReference type="ARBA" id="ARBA00004123"/>
    </source>
</evidence>
<feature type="region of interest" description="Disordered" evidence="16">
    <location>
        <begin position="603"/>
        <end position="622"/>
    </location>
</feature>
<dbReference type="EC" id="2.7.10.2" evidence="11"/>
<keyword evidence="2 11" id="KW-0808">Transferase</keyword>
<dbReference type="SMART" id="SM00220">
    <property type="entry name" value="S_TKc"/>
    <property type="match status" value="1"/>
</dbReference>
<dbReference type="PANTHER" id="PTHR11042:SF185">
    <property type="entry name" value="WEE1-LIKE PROTEIN KINASE"/>
    <property type="match status" value="1"/>
</dbReference>
<dbReference type="PROSITE" id="PS00108">
    <property type="entry name" value="PROTEIN_KINASE_ST"/>
    <property type="match status" value="1"/>
</dbReference>
<evidence type="ECO:0000256" key="3">
    <source>
        <dbReference type="ARBA" id="ARBA00022723"/>
    </source>
</evidence>
<keyword evidence="8 11" id="KW-0829">Tyrosine-protein kinase</keyword>
<feature type="binding site" evidence="15">
    <location>
        <position position="295"/>
    </location>
    <ligand>
        <name>ATP</name>
        <dbReference type="ChEBI" id="CHEBI:30616"/>
    </ligand>
</feature>
<dbReference type="FunFam" id="1.10.510.10:FF:000989">
    <property type="entry name" value="Wee1-like protein kinase"/>
    <property type="match status" value="1"/>
</dbReference>
<dbReference type="GO" id="GO:0004715">
    <property type="term" value="F:non-membrane spanning protein tyrosine kinase activity"/>
    <property type="evidence" value="ECO:0007669"/>
    <property type="project" value="UniProtKB-UniRule"/>
</dbReference>
<feature type="compositionally biased region" description="Polar residues" evidence="16">
    <location>
        <begin position="171"/>
        <end position="190"/>
    </location>
</feature>
<reference evidence="18 19" key="1">
    <citation type="submission" date="2024-05" db="EMBL/GenBank/DDBJ databases">
        <authorList>
            <person name="Wallberg A."/>
        </authorList>
    </citation>
    <scope>NUCLEOTIDE SEQUENCE [LARGE SCALE GENOMIC DNA]</scope>
</reference>
<gene>
    <name evidence="18" type="ORF">MNOR_LOCUS37978</name>
</gene>
<comment type="similarity">
    <text evidence="11">Belongs to the protein kinase superfamily. Ser/Thr protein kinase family. WEE1 subfamily.</text>
</comment>
<comment type="subcellular location">
    <subcellularLocation>
        <location evidence="1 11">Nucleus</location>
    </subcellularLocation>
</comment>
<evidence type="ECO:0000256" key="7">
    <source>
        <dbReference type="ARBA" id="ARBA00022842"/>
    </source>
</evidence>
<organism evidence="18 19">
    <name type="scientific">Meganyctiphanes norvegica</name>
    <name type="common">Northern krill</name>
    <name type="synonym">Thysanopoda norvegica</name>
    <dbReference type="NCBI Taxonomy" id="48144"/>
    <lineage>
        <taxon>Eukaryota</taxon>
        <taxon>Metazoa</taxon>
        <taxon>Ecdysozoa</taxon>
        <taxon>Arthropoda</taxon>
        <taxon>Crustacea</taxon>
        <taxon>Multicrustacea</taxon>
        <taxon>Malacostraca</taxon>
        <taxon>Eumalacostraca</taxon>
        <taxon>Eucarida</taxon>
        <taxon>Euphausiacea</taxon>
        <taxon>Euphausiidae</taxon>
        <taxon>Meganyctiphanes</taxon>
    </lineage>
</organism>
<proteinExistence type="inferred from homology"/>
<dbReference type="GO" id="GO:0000287">
    <property type="term" value="F:magnesium ion binding"/>
    <property type="evidence" value="ECO:0007669"/>
    <property type="project" value="InterPro"/>
</dbReference>
<evidence type="ECO:0000256" key="15">
    <source>
        <dbReference type="PROSITE-ProRule" id="PRU10141"/>
    </source>
</evidence>
<feature type="compositionally biased region" description="Low complexity" evidence="16">
    <location>
        <begin position="110"/>
        <end position="123"/>
    </location>
</feature>
<comment type="caution">
    <text evidence="18">The sequence shown here is derived from an EMBL/GenBank/DDBJ whole genome shotgun (WGS) entry which is preliminary data.</text>
</comment>
<keyword evidence="19" id="KW-1185">Reference proteome</keyword>
<evidence type="ECO:0000256" key="12">
    <source>
        <dbReference type="PIRSR" id="PIRSR037281-1"/>
    </source>
</evidence>
<dbReference type="FunFam" id="3.30.200.20:FF:000115">
    <property type="entry name" value="Wee1-like kinase 2"/>
    <property type="match status" value="1"/>
</dbReference>
<sequence>MDIAMKLDFDSCDDEDNNTSYQTLSSGCDMDDPGDFSGDDVAAQMLTHSPFRRNERLFSPRKGPRPTHMEASTDSPPPMIDSPPYKKIRALRLFDSPATPKTLLQKCGPTSTTPSESSNNNFSGRPGTRSRIFPGGRPGRGSGVTAGSISSWSDETISQTPESQMLPPEQPEQNTGNKQPRQKANINPFTPTGMLLSSRKRSRSRREMDGSPSETFLPPTMELEIEEEEEGCEDSCDDFETDIGRPTKRLALHEANANARYNHEFLEISLIGKGEFGGVYKCRHRLDGCIYAIKKSLKPVAGSVNERIALNEVYAHAVLGKHPHVVRYYSAWAENDHMIIQNEYCNGGSLADMVEDNYRTGRKLSEDQLKHVLLHTAKGLKYIHSLQLVHMDIKPGNIFISKEQKVNLQGEDSADDGFEEEHVEEEEEITYKIGDLGHVTSVVNPQVEEGDCRYLPREILQEDFTQLQKADIFALGLTIYESARGQPLPLNGEEWHAIRNGEIDPLPNYSMELHMLLKQMIHPDPAVRPSASQLVHHHSLCAPINKSRAQLRRELNAERLKNEILARQLKEAARCLQSITPNAANALSAVATGVLQAVGGPGVAAPPNSRYPPRSGPQTRNSRLIGRKVNRSLSTSNF</sequence>
<keyword evidence="6 11" id="KW-0067">ATP-binding</keyword>
<evidence type="ECO:0000313" key="18">
    <source>
        <dbReference type="EMBL" id="CAL4205929.1"/>
    </source>
</evidence>
<dbReference type="GO" id="GO:0000278">
    <property type="term" value="P:mitotic cell cycle"/>
    <property type="evidence" value="ECO:0007669"/>
    <property type="project" value="InterPro"/>
</dbReference>
<dbReference type="PROSITE" id="PS51257">
    <property type="entry name" value="PROKAR_LIPOPROTEIN"/>
    <property type="match status" value="1"/>
</dbReference>
<dbReference type="InterPro" id="IPR050339">
    <property type="entry name" value="CC_SR_Kinase"/>
</dbReference>
<keyword evidence="9 11" id="KW-0539">Nucleus</keyword>
<dbReference type="GO" id="GO:0005634">
    <property type="term" value="C:nucleus"/>
    <property type="evidence" value="ECO:0007669"/>
    <property type="project" value="UniProtKB-SubCell"/>
</dbReference>
<comment type="cofactor">
    <cofactor evidence="14">
        <name>Mg(2+)</name>
        <dbReference type="ChEBI" id="CHEBI:18420"/>
    </cofactor>
    <text evidence="14">Binds 2 magnesium ions per subunit.</text>
</comment>
<dbReference type="EMBL" id="CAXKWB010081606">
    <property type="protein sequence ID" value="CAL4205929.1"/>
    <property type="molecule type" value="Genomic_DNA"/>
</dbReference>
<keyword evidence="4 11" id="KW-0547">Nucleotide-binding</keyword>
<keyword evidence="5 11" id="KW-0418">Kinase</keyword>